<evidence type="ECO:0000313" key="3">
    <source>
        <dbReference type="EnsemblPlants" id="KEH25500"/>
    </source>
</evidence>
<dbReference type="Proteomes" id="UP000002051">
    <property type="component" value="Chromosome 6"/>
</dbReference>
<reference evidence="3" key="3">
    <citation type="submission" date="2015-04" db="UniProtKB">
        <authorList>
            <consortium name="EnsemblPlants"/>
        </authorList>
    </citation>
    <scope>IDENTIFICATION</scope>
    <source>
        <strain evidence="3">cv. Jemalong A17</strain>
    </source>
</reference>
<dbReference type="EMBL" id="CM001222">
    <property type="protein sequence ID" value="KEH25500.1"/>
    <property type="molecule type" value="Genomic_DNA"/>
</dbReference>
<keyword evidence="4" id="KW-1185">Reference proteome</keyword>
<dbReference type="EnsemblPlants" id="KEH25500">
    <property type="protein sequence ID" value="KEH25500"/>
    <property type="gene ID" value="MTR_6g024400"/>
</dbReference>
<keyword evidence="1" id="KW-0812">Transmembrane</keyword>
<organism evidence="2 4">
    <name type="scientific">Medicago truncatula</name>
    <name type="common">Barrel medic</name>
    <name type="synonym">Medicago tribuloides</name>
    <dbReference type="NCBI Taxonomy" id="3880"/>
    <lineage>
        <taxon>Eukaryota</taxon>
        <taxon>Viridiplantae</taxon>
        <taxon>Streptophyta</taxon>
        <taxon>Embryophyta</taxon>
        <taxon>Tracheophyta</taxon>
        <taxon>Spermatophyta</taxon>
        <taxon>Magnoliopsida</taxon>
        <taxon>eudicotyledons</taxon>
        <taxon>Gunneridae</taxon>
        <taxon>Pentapetalae</taxon>
        <taxon>rosids</taxon>
        <taxon>fabids</taxon>
        <taxon>Fabales</taxon>
        <taxon>Fabaceae</taxon>
        <taxon>Papilionoideae</taxon>
        <taxon>50 kb inversion clade</taxon>
        <taxon>NPAAA clade</taxon>
        <taxon>Hologalegina</taxon>
        <taxon>IRL clade</taxon>
        <taxon>Trifolieae</taxon>
        <taxon>Medicago</taxon>
    </lineage>
</organism>
<keyword evidence="1" id="KW-1133">Transmembrane helix</keyword>
<reference evidence="2 4" key="1">
    <citation type="journal article" date="2011" name="Nature">
        <title>The Medicago genome provides insight into the evolution of rhizobial symbioses.</title>
        <authorList>
            <person name="Young N.D."/>
            <person name="Debelle F."/>
            <person name="Oldroyd G.E."/>
            <person name="Geurts R."/>
            <person name="Cannon S.B."/>
            <person name="Udvardi M.K."/>
            <person name="Benedito V.A."/>
            <person name="Mayer K.F."/>
            <person name="Gouzy J."/>
            <person name="Schoof H."/>
            <person name="Van de Peer Y."/>
            <person name="Proost S."/>
            <person name="Cook D.R."/>
            <person name="Meyers B.C."/>
            <person name="Spannagl M."/>
            <person name="Cheung F."/>
            <person name="De Mita S."/>
            <person name="Krishnakumar V."/>
            <person name="Gundlach H."/>
            <person name="Zhou S."/>
            <person name="Mudge J."/>
            <person name="Bharti A.K."/>
            <person name="Murray J.D."/>
            <person name="Naoumkina M.A."/>
            <person name="Rosen B."/>
            <person name="Silverstein K.A."/>
            <person name="Tang H."/>
            <person name="Rombauts S."/>
            <person name="Zhao P.X."/>
            <person name="Zhou P."/>
            <person name="Barbe V."/>
            <person name="Bardou P."/>
            <person name="Bechner M."/>
            <person name="Bellec A."/>
            <person name="Berger A."/>
            <person name="Berges H."/>
            <person name="Bidwell S."/>
            <person name="Bisseling T."/>
            <person name="Choisne N."/>
            <person name="Couloux A."/>
            <person name="Denny R."/>
            <person name="Deshpande S."/>
            <person name="Dai X."/>
            <person name="Doyle J.J."/>
            <person name="Dudez A.M."/>
            <person name="Farmer A.D."/>
            <person name="Fouteau S."/>
            <person name="Franken C."/>
            <person name="Gibelin C."/>
            <person name="Gish J."/>
            <person name="Goldstein S."/>
            <person name="Gonzalez A.J."/>
            <person name="Green P.J."/>
            <person name="Hallab A."/>
            <person name="Hartog M."/>
            <person name="Hua A."/>
            <person name="Humphray S.J."/>
            <person name="Jeong D.H."/>
            <person name="Jing Y."/>
            <person name="Jocker A."/>
            <person name="Kenton S.M."/>
            <person name="Kim D.J."/>
            <person name="Klee K."/>
            <person name="Lai H."/>
            <person name="Lang C."/>
            <person name="Lin S."/>
            <person name="Macmil S.L."/>
            <person name="Magdelenat G."/>
            <person name="Matthews L."/>
            <person name="McCorrison J."/>
            <person name="Monaghan E.L."/>
            <person name="Mun J.H."/>
            <person name="Najar F.Z."/>
            <person name="Nicholson C."/>
            <person name="Noirot C."/>
            <person name="O'Bleness M."/>
            <person name="Paule C.R."/>
            <person name="Poulain J."/>
            <person name="Prion F."/>
            <person name="Qin B."/>
            <person name="Qu C."/>
            <person name="Retzel E.F."/>
            <person name="Riddle C."/>
            <person name="Sallet E."/>
            <person name="Samain S."/>
            <person name="Samson N."/>
            <person name="Sanders I."/>
            <person name="Saurat O."/>
            <person name="Scarpelli C."/>
            <person name="Schiex T."/>
            <person name="Segurens B."/>
            <person name="Severin A.J."/>
            <person name="Sherrier D.J."/>
            <person name="Shi R."/>
            <person name="Sims S."/>
            <person name="Singer S.R."/>
            <person name="Sinharoy S."/>
            <person name="Sterck L."/>
            <person name="Viollet A."/>
            <person name="Wang B.B."/>
            <person name="Wang K."/>
            <person name="Wang M."/>
            <person name="Wang X."/>
            <person name="Warfsmann J."/>
            <person name="Weissenbach J."/>
            <person name="White D.D."/>
            <person name="White J.D."/>
            <person name="Wiley G.B."/>
            <person name="Wincker P."/>
            <person name="Xing Y."/>
            <person name="Yang L."/>
            <person name="Yao Z."/>
            <person name="Ying F."/>
            <person name="Zhai J."/>
            <person name="Zhou L."/>
            <person name="Zuber A."/>
            <person name="Denarie J."/>
            <person name="Dixon R.A."/>
            <person name="May G.D."/>
            <person name="Schwartz D.C."/>
            <person name="Rogers J."/>
            <person name="Quetier F."/>
            <person name="Town C.D."/>
            <person name="Roe B.A."/>
        </authorList>
    </citation>
    <scope>NUCLEOTIDE SEQUENCE [LARGE SCALE GENOMIC DNA]</scope>
    <source>
        <strain evidence="2">A17</strain>
        <strain evidence="3 4">cv. Jemalong A17</strain>
    </source>
</reference>
<dbReference type="AlphaFoldDB" id="A0A072UI66"/>
<evidence type="ECO:0000313" key="4">
    <source>
        <dbReference type="Proteomes" id="UP000002051"/>
    </source>
</evidence>
<protein>
    <submittedName>
        <fullName evidence="2">DUF4283 domain protein</fullName>
    </submittedName>
</protein>
<feature type="transmembrane region" description="Helical" evidence="1">
    <location>
        <begin position="291"/>
        <end position="313"/>
    </location>
</feature>
<sequence>MRDHDGGKRLDREIDVQTDCDFHNGSEGGRSAAGDWIGLGTGLRHEWVSWTAMGIAVVRSGFGFGPERKQPWQRLLEEGEARLGLEGGSNRGREAATFNNPEVRPRRNALGEVYGFVKFSNVRDVDKLLKTINSVWFGNLRVQAKVARFDKAASKEEVNVSGLDVRAKGVRNAEVRLRKKGVSGGGNNFKLIGRESTVAVEGGKKDERVQAESVVKEGGPKEVRVGEVKIRLLVEKEKGGVNAGRKELVGNFGVKSPVCLGQQPSIQKLVRCYRSTEEDLRWSRKGFTASVELIGFSFGVWLMLMLFLFAHFFTDLVPWVKKVMSFQRGAWLRLYGIPLHTWNENFFKLCVLDYGRYLRVDSGSVDRDRFDYARVLVAFSSFEIIQKKESILIDGVTVEVKILEEWGFNIGDDACLYEEREGSHSVQSNQEDLLKGVDLGNDANFFVDNFVDKLQSEEERVAFQEQVCTVGKAESASDAFLGWAESPTRGRASSCPPRLARSVASGPWSLEWLTDQYHSEAGVVSSTRKVGKKSAQSRKAGQSVFPNKKRKLVNGVLRHSVHSLKKVVRLSSRDRAAVLQILKKKSRKLKGSDRLKKAVRSISKDLSEKELSSDSVNKEWNHWVTLHGSEKVFEDDVQGIGAVIGVQLSDKNMFGVLERKGKGKKKKVIAGEGGVTPTFI</sequence>
<keyword evidence="1" id="KW-0472">Membrane</keyword>
<reference evidence="2 4" key="2">
    <citation type="journal article" date="2014" name="BMC Genomics">
        <title>An improved genome release (version Mt4.0) for the model legume Medicago truncatula.</title>
        <authorList>
            <person name="Tang H."/>
            <person name="Krishnakumar V."/>
            <person name="Bidwell S."/>
            <person name="Rosen B."/>
            <person name="Chan A."/>
            <person name="Zhou S."/>
            <person name="Gentzbittel L."/>
            <person name="Childs K.L."/>
            <person name="Yandell M."/>
            <person name="Gundlach H."/>
            <person name="Mayer K.F."/>
            <person name="Schwartz D.C."/>
            <person name="Town C.D."/>
        </authorList>
    </citation>
    <scope>GENOME REANNOTATION</scope>
    <source>
        <strain evidence="2">A17</strain>
        <strain evidence="3 4">cv. Jemalong A17</strain>
    </source>
</reference>
<evidence type="ECO:0000256" key="1">
    <source>
        <dbReference type="SAM" id="Phobius"/>
    </source>
</evidence>
<accession>A0A072UI66</accession>
<dbReference type="HOGENOM" id="CLU_018999_0_0_1"/>
<evidence type="ECO:0000313" key="2">
    <source>
        <dbReference type="EMBL" id="KEH25500.1"/>
    </source>
</evidence>
<dbReference type="PANTHER" id="PTHR34427:SF5">
    <property type="entry name" value="DUF4283 DOMAIN-CONTAINING PROTEIN"/>
    <property type="match status" value="1"/>
</dbReference>
<name>A0A072UI66_MEDTR</name>
<proteinExistence type="predicted"/>
<gene>
    <name evidence="2" type="ordered locus">MTR_6g024400</name>
</gene>
<dbReference type="PANTHER" id="PTHR34427">
    <property type="entry name" value="DUF4283 DOMAIN PROTEIN"/>
    <property type="match status" value="1"/>
</dbReference>